<proteinExistence type="predicted"/>
<dbReference type="RefSeq" id="WP_018575448.1">
    <property type="nucleotide sequence ID" value="NZ_CP065725.1"/>
</dbReference>
<evidence type="ECO:0000313" key="3">
    <source>
        <dbReference type="EMBL" id="SUA55354.1"/>
    </source>
</evidence>
<evidence type="ECO:0000313" key="4">
    <source>
        <dbReference type="Proteomes" id="UP000254603"/>
    </source>
</evidence>
<accession>A0A378XG31</accession>
<dbReference type="AlphaFoldDB" id="A0A378XG31"/>
<feature type="chain" id="PRO_5016656652" evidence="1">
    <location>
        <begin position="24"/>
        <end position="96"/>
    </location>
</feature>
<dbReference type="EMBL" id="CP065725">
    <property type="protein sequence ID" value="QPT39230.1"/>
    <property type="molecule type" value="Genomic_DNA"/>
</dbReference>
<dbReference type="InterPro" id="IPR025421">
    <property type="entry name" value="DUF4148"/>
</dbReference>
<gene>
    <name evidence="2" type="ORF">I6G29_08590</name>
    <name evidence="3" type="ORF">NCTC11997_01783</name>
</gene>
<dbReference type="OrthoDB" id="8690325at2"/>
<reference evidence="3 4" key="1">
    <citation type="submission" date="2018-06" db="EMBL/GenBank/DDBJ databases">
        <authorList>
            <consortium name="Pathogen Informatics"/>
            <person name="Doyle S."/>
        </authorList>
    </citation>
    <scope>NUCLEOTIDE SEQUENCE [LARGE SCALE GENOMIC DNA]</scope>
    <source>
        <strain evidence="3 4">NCTC11997</strain>
    </source>
</reference>
<evidence type="ECO:0000313" key="5">
    <source>
        <dbReference type="Proteomes" id="UP000594903"/>
    </source>
</evidence>
<dbReference type="Pfam" id="PF13663">
    <property type="entry name" value="DUF4148"/>
    <property type="match status" value="1"/>
</dbReference>
<evidence type="ECO:0000256" key="1">
    <source>
        <dbReference type="SAM" id="SignalP"/>
    </source>
</evidence>
<dbReference type="Proteomes" id="UP000594903">
    <property type="component" value="Chromosome"/>
</dbReference>
<name>A0A378XG31_9BURK</name>
<reference evidence="2 5" key="2">
    <citation type="submission" date="2020-12" db="EMBL/GenBank/DDBJ databases">
        <title>FDA dAtabase for Regulatory Grade micrObial Sequences (FDA-ARGOS): Supporting development and validation of Infectious Disease Dx tests.</title>
        <authorList>
            <person name="Sproer C."/>
            <person name="Gronow S."/>
            <person name="Severitt S."/>
            <person name="Schroder I."/>
            <person name="Tallon L."/>
            <person name="Sadzewicz L."/>
            <person name="Zhao X."/>
            <person name="Boylan J."/>
            <person name="Ott S."/>
            <person name="Bowen H."/>
            <person name="Vavikolanu K."/>
            <person name="Mehta A."/>
            <person name="Aluvathingal J."/>
            <person name="Nadendla S."/>
            <person name="Lowell S."/>
            <person name="Myers T."/>
            <person name="Yan Y."/>
            <person name="Sichtig H."/>
        </authorList>
    </citation>
    <scope>NUCLEOTIDE SEQUENCE [LARGE SCALE GENOMIC DNA]</scope>
    <source>
        <strain evidence="2 5">FDAARGOS_872</strain>
    </source>
</reference>
<dbReference type="Proteomes" id="UP000254603">
    <property type="component" value="Unassembled WGS sequence"/>
</dbReference>
<organism evidence="3 4">
    <name type="scientific">Oligella ureolytica</name>
    <dbReference type="NCBI Taxonomy" id="90244"/>
    <lineage>
        <taxon>Bacteria</taxon>
        <taxon>Pseudomonadati</taxon>
        <taxon>Pseudomonadota</taxon>
        <taxon>Betaproteobacteria</taxon>
        <taxon>Burkholderiales</taxon>
        <taxon>Alcaligenaceae</taxon>
        <taxon>Oligella</taxon>
    </lineage>
</organism>
<sequence length="96" mass="10282">MKRTQISAIAIAFSTLFAGQAIAADTAPVTRAQVKAELVEAINNGYTVVTESGRLAKDVYPANYTQESSVAKSREEVRQELAEAIESGLLDKHISA</sequence>
<protein>
    <submittedName>
        <fullName evidence="2">DUF4148 domain-containing protein</fullName>
    </submittedName>
</protein>
<feature type="signal peptide" evidence="1">
    <location>
        <begin position="1"/>
        <end position="23"/>
    </location>
</feature>
<keyword evidence="1" id="KW-0732">Signal</keyword>
<evidence type="ECO:0000313" key="2">
    <source>
        <dbReference type="EMBL" id="QPT39230.1"/>
    </source>
</evidence>
<dbReference type="EMBL" id="UGSB01000001">
    <property type="protein sequence ID" value="SUA55354.1"/>
    <property type="molecule type" value="Genomic_DNA"/>
</dbReference>
<keyword evidence="5" id="KW-1185">Reference proteome</keyword>